<dbReference type="GO" id="GO:0003676">
    <property type="term" value="F:nucleic acid binding"/>
    <property type="evidence" value="ECO:0007669"/>
    <property type="project" value="InterPro"/>
</dbReference>
<dbReference type="AlphaFoldDB" id="A0A225WFN5"/>
<dbReference type="PANTHER" id="PTHR35046:SF26">
    <property type="entry name" value="RNA-DIRECTED DNA POLYMERASE"/>
    <property type="match status" value="1"/>
</dbReference>
<organism evidence="1 2">
    <name type="scientific">Phytophthora megakarya</name>
    <dbReference type="NCBI Taxonomy" id="4795"/>
    <lineage>
        <taxon>Eukaryota</taxon>
        <taxon>Sar</taxon>
        <taxon>Stramenopiles</taxon>
        <taxon>Oomycota</taxon>
        <taxon>Peronosporomycetes</taxon>
        <taxon>Peronosporales</taxon>
        <taxon>Peronosporaceae</taxon>
        <taxon>Phytophthora</taxon>
    </lineage>
</organism>
<dbReference type="InterPro" id="IPR036397">
    <property type="entry name" value="RNaseH_sf"/>
</dbReference>
<evidence type="ECO:0000313" key="2">
    <source>
        <dbReference type="Proteomes" id="UP000198211"/>
    </source>
</evidence>
<dbReference type="OrthoDB" id="166633at2759"/>
<dbReference type="PANTHER" id="PTHR35046">
    <property type="entry name" value="ZINC KNUCKLE (CCHC-TYPE) FAMILY PROTEIN"/>
    <property type="match status" value="1"/>
</dbReference>
<reference evidence="2" key="1">
    <citation type="submission" date="2017-03" db="EMBL/GenBank/DDBJ databases">
        <title>Phytopthora megakarya and P. palmivora, two closely related causual agents of cacao black pod achieved similar genome size and gene model numbers by different mechanisms.</title>
        <authorList>
            <person name="Ali S."/>
            <person name="Shao J."/>
            <person name="Larry D.J."/>
            <person name="Kronmiller B."/>
            <person name="Shen D."/>
            <person name="Strem M.D."/>
            <person name="Melnick R.L."/>
            <person name="Guiltinan M.J."/>
            <person name="Tyler B.M."/>
            <person name="Meinhardt L.W."/>
            <person name="Bailey B.A."/>
        </authorList>
    </citation>
    <scope>NUCLEOTIDE SEQUENCE [LARGE SCALE GENOMIC DNA]</scope>
    <source>
        <strain evidence="2">zdho120</strain>
    </source>
</reference>
<dbReference type="EMBL" id="NBNE01000974">
    <property type="protein sequence ID" value="OWZ16214.1"/>
    <property type="molecule type" value="Genomic_DNA"/>
</dbReference>
<dbReference type="InterPro" id="IPR012337">
    <property type="entry name" value="RNaseH-like_sf"/>
</dbReference>
<name>A0A225WFN5_9STRA</name>
<gene>
    <name evidence="1" type="ORF">PHMEG_00010014</name>
</gene>
<proteinExistence type="predicted"/>
<dbReference type="Proteomes" id="UP000198211">
    <property type="component" value="Unassembled WGS sequence"/>
</dbReference>
<comment type="caution">
    <text evidence="1">The sequence shown here is derived from an EMBL/GenBank/DDBJ whole genome shotgun (WGS) entry which is preliminary data.</text>
</comment>
<protein>
    <submittedName>
        <fullName evidence="1">Uncharacterized protein</fullName>
    </submittedName>
</protein>
<keyword evidence="2" id="KW-1185">Reference proteome</keyword>
<sequence length="75" mass="8604">MLISRYFHEFFVSFPVTKDGFNSIMVIVDRLTKRAKCIATKTTDDSSEIPNVFMKNHGMPKTIVSDRDTKFTAKV</sequence>
<dbReference type="SUPFAM" id="SSF53098">
    <property type="entry name" value="Ribonuclease H-like"/>
    <property type="match status" value="1"/>
</dbReference>
<dbReference type="Gene3D" id="3.30.420.10">
    <property type="entry name" value="Ribonuclease H-like superfamily/Ribonuclease H"/>
    <property type="match status" value="1"/>
</dbReference>
<accession>A0A225WFN5</accession>
<evidence type="ECO:0000313" key="1">
    <source>
        <dbReference type="EMBL" id="OWZ16214.1"/>
    </source>
</evidence>